<feature type="domain" description="Probable double zinc ribbon" evidence="1">
    <location>
        <begin position="21"/>
        <end position="153"/>
    </location>
</feature>
<name>A0A6G1J3W5_9PLEO</name>
<keyword evidence="3" id="KW-1185">Reference proteome</keyword>
<evidence type="ECO:0000313" key="3">
    <source>
        <dbReference type="Proteomes" id="UP000799291"/>
    </source>
</evidence>
<proteinExistence type="predicted"/>
<feature type="non-terminal residue" evidence="2">
    <location>
        <position position="1"/>
    </location>
</feature>
<dbReference type="EMBL" id="MU005580">
    <property type="protein sequence ID" value="KAF2684901.1"/>
    <property type="molecule type" value="Genomic_DNA"/>
</dbReference>
<dbReference type="InterPro" id="IPR058253">
    <property type="entry name" value="Zn_ribbon_double"/>
</dbReference>
<dbReference type="Pfam" id="PF26652">
    <property type="entry name" value="Zn_ribbon_double"/>
    <property type="match status" value="1"/>
</dbReference>
<protein>
    <recommendedName>
        <fullName evidence="1">Probable double zinc ribbon domain-containing protein</fullName>
    </recommendedName>
</protein>
<organism evidence="2 3">
    <name type="scientific">Lentithecium fluviatile CBS 122367</name>
    <dbReference type="NCBI Taxonomy" id="1168545"/>
    <lineage>
        <taxon>Eukaryota</taxon>
        <taxon>Fungi</taxon>
        <taxon>Dikarya</taxon>
        <taxon>Ascomycota</taxon>
        <taxon>Pezizomycotina</taxon>
        <taxon>Dothideomycetes</taxon>
        <taxon>Pleosporomycetidae</taxon>
        <taxon>Pleosporales</taxon>
        <taxon>Massarineae</taxon>
        <taxon>Lentitheciaceae</taxon>
        <taxon>Lentithecium</taxon>
    </lineage>
</organism>
<evidence type="ECO:0000313" key="2">
    <source>
        <dbReference type="EMBL" id="KAF2684901.1"/>
    </source>
</evidence>
<reference evidence="2" key="1">
    <citation type="journal article" date="2020" name="Stud. Mycol.">
        <title>101 Dothideomycetes genomes: a test case for predicting lifestyles and emergence of pathogens.</title>
        <authorList>
            <person name="Haridas S."/>
            <person name="Albert R."/>
            <person name="Binder M."/>
            <person name="Bloem J."/>
            <person name="Labutti K."/>
            <person name="Salamov A."/>
            <person name="Andreopoulos B."/>
            <person name="Baker S."/>
            <person name="Barry K."/>
            <person name="Bills G."/>
            <person name="Bluhm B."/>
            <person name="Cannon C."/>
            <person name="Castanera R."/>
            <person name="Culley D."/>
            <person name="Daum C."/>
            <person name="Ezra D."/>
            <person name="Gonzalez J."/>
            <person name="Henrissat B."/>
            <person name="Kuo A."/>
            <person name="Liang C."/>
            <person name="Lipzen A."/>
            <person name="Lutzoni F."/>
            <person name="Magnuson J."/>
            <person name="Mondo S."/>
            <person name="Nolan M."/>
            <person name="Ohm R."/>
            <person name="Pangilinan J."/>
            <person name="Park H.-J."/>
            <person name="Ramirez L."/>
            <person name="Alfaro M."/>
            <person name="Sun H."/>
            <person name="Tritt A."/>
            <person name="Yoshinaga Y."/>
            <person name="Zwiers L.-H."/>
            <person name="Turgeon B."/>
            <person name="Goodwin S."/>
            <person name="Spatafora J."/>
            <person name="Crous P."/>
            <person name="Grigoriev I."/>
        </authorList>
    </citation>
    <scope>NUCLEOTIDE SEQUENCE</scope>
    <source>
        <strain evidence="2">CBS 122367</strain>
    </source>
</reference>
<accession>A0A6G1J3W5</accession>
<dbReference type="AlphaFoldDB" id="A0A6G1J3W5"/>
<sequence>IYEPEHPHLQTLEISTDPVDGVWWCITCSHQNPLIHRIGPHPFSRLSCGRCNHVLDEGDHSTHVLGRSVMTGPFQVAVPAFSDHSLVPYGMVCPTCGLSHRAREVRRHKLGTGFAAVDFGGVVCQCGRRGKRDWYRFSIGPSHDWNGDHVQCYGRAVKQR</sequence>
<feature type="non-terminal residue" evidence="2">
    <location>
        <position position="160"/>
    </location>
</feature>
<gene>
    <name evidence="2" type="ORF">K458DRAFT_253432</name>
</gene>
<dbReference type="Proteomes" id="UP000799291">
    <property type="component" value="Unassembled WGS sequence"/>
</dbReference>
<evidence type="ECO:0000259" key="1">
    <source>
        <dbReference type="Pfam" id="PF26652"/>
    </source>
</evidence>
<dbReference type="OrthoDB" id="3793432at2759"/>